<reference evidence="3" key="2">
    <citation type="submission" date="2023-07" db="EMBL/GenBank/DDBJ databases">
        <title>Genome content predicts the carbon catabolic preferences of heterotrophic bacteria.</title>
        <authorList>
            <person name="Gralka M."/>
        </authorList>
    </citation>
    <scope>NUCLEOTIDE SEQUENCE</scope>
    <source>
        <strain evidence="3">F2M12</strain>
    </source>
</reference>
<sequence>MRSLFIAVALTLAVSHSAYADLKKLDKVKAAYMFNFTKFMTWSSINSDPVNFCVQNDEAFQQFLTQLVESRPTSSGASIRIVMLDGKQSCTFAYLIENDDSLVNLATSTIIISDLPNLIDRPAVFTFYEENNRLRFEIDLAEAERLELTISSELLKVAKIK</sequence>
<evidence type="ECO:0000313" key="4">
    <source>
        <dbReference type="Proteomes" id="UP000056750"/>
    </source>
</evidence>
<dbReference type="EMBL" id="JAUOQI010000001">
    <property type="protein sequence ID" value="MDO6576217.1"/>
    <property type="molecule type" value="Genomic_DNA"/>
</dbReference>
<dbReference type="AlphaFoldDB" id="A0AAW7YWW8"/>
<dbReference type="KEGG" id="asq:AVL57_11935"/>
<evidence type="ECO:0000313" key="3">
    <source>
        <dbReference type="EMBL" id="MDO6576217.1"/>
    </source>
</evidence>
<reference evidence="2 4" key="1">
    <citation type="submission" date="2015-12" db="EMBL/GenBank/DDBJ databases">
        <title>Intraspecies pangenome expansion in the marine bacterium Alteromonas.</title>
        <authorList>
            <person name="Lopez-Perez M."/>
            <person name="Rodriguez-Valera F."/>
        </authorList>
    </citation>
    <scope>NUCLEOTIDE SEQUENCE [LARGE SCALE GENOMIC DNA]</scope>
    <source>
        <strain evidence="2 4">LMG 21861</strain>
    </source>
</reference>
<organism evidence="3 5">
    <name type="scientific">Alteromonas stellipolaris</name>
    <dbReference type="NCBI Taxonomy" id="233316"/>
    <lineage>
        <taxon>Bacteria</taxon>
        <taxon>Pseudomonadati</taxon>
        <taxon>Pseudomonadota</taxon>
        <taxon>Gammaproteobacteria</taxon>
        <taxon>Alteromonadales</taxon>
        <taxon>Alteromonadaceae</taxon>
        <taxon>Alteromonas/Salinimonas group</taxon>
        <taxon>Alteromonas</taxon>
    </lineage>
</organism>
<protein>
    <submittedName>
        <fullName evidence="3">YfiR family protein</fullName>
    </submittedName>
</protein>
<keyword evidence="4" id="KW-1185">Reference proteome</keyword>
<evidence type="ECO:0000313" key="2">
    <source>
        <dbReference type="EMBL" id="AMJ74607.1"/>
    </source>
</evidence>
<dbReference type="InterPro" id="IPR025293">
    <property type="entry name" value="YfiR/HmsC-like"/>
</dbReference>
<dbReference type="Proteomes" id="UP001170717">
    <property type="component" value="Unassembled WGS sequence"/>
</dbReference>
<dbReference type="EMBL" id="CP013926">
    <property type="protein sequence ID" value="AMJ74607.1"/>
    <property type="molecule type" value="Genomic_DNA"/>
</dbReference>
<gene>
    <name evidence="2" type="ORF">AVL57_11935</name>
    <name evidence="3" type="ORF">Q4527_02390</name>
</gene>
<dbReference type="RefSeq" id="WP_057791515.1">
    <property type="nucleotide sequence ID" value="NZ_CANLMS010000006.1"/>
</dbReference>
<feature type="chain" id="PRO_5043790475" evidence="1">
    <location>
        <begin position="21"/>
        <end position="161"/>
    </location>
</feature>
<accession>A0AAW7YWW8</accession>
<proteinExistence type="predicted"/>
<dbReference type="Proteomes" id="UP000056750">
    <property type="component" value="Chromosome"/>
</dbReference>
<evidence type="ECO:0000313" key="5">
    <source>
        <dbReference type="Proteomes" id="UP001170717"/>
    </source>
</evidence>
<evidence type="ECO:0000256" key="1">
    <source>
        <dbReference type="SAM" id="SignalP"/>
    </source>
</evidence>
<name>A0AAW7YWW8_9ALTE</name>
<keyword evidence="1" id="KW-0732">Signal</keyword>
<dbReference type="Pfam" id="PF13689">
    <property type="entry name" value="DUF4154"/>
    <property type="match status" value="1"/>
</dbReference>
<feature type="signal peptide" evidence="1">
    <location>
        <begin position="1"/>
        <end position="20"/>
    </location>
</feature>